<keyword evidence="5" id="KW-1185">Reference proteome</keyword>
<evidence type="ECO:0000313" key="4">
    <source>
        <dbReference type="EMBL" id="KAG8368857.1"/>
    </source>
</evidence>
<dbReference type="AlphaFoldDB" id="A0AAV6WKF7"/>
<dbReference type="Pfam" id="PF22932">
    <property type="entry name" value="Ubiq_DUF_assoc"/>
    <property type="match status" value="1"/>
</dbReference>
<feature type="domain" description="DUF569" evidence="2">
    <location>
        <begin position="138"/>
        <end position="245"/>
    </location>
</feature>
<dbReference type="InterPro" id="IPR054726">
    <property type="entry name" value="Ubiq_DUF569-assoc"/>
</dbReference>
<dbReference type="InterPro" id="IPR008999">
    <property type="entry name" value="Actin-crosslinking"/>
</dbReference>
<gene>
    <name evidence="4" type="ORF">BUALT_Bualt15G0090300</name>
</gene>
<evidence type="ECO:0000259" key="2">
    <source>
        <dbReference type="Pfam" id="PF04601"/>
    </source>
</evidence>
<evidence type="ECO:0000256" key="1">
    <source>
        <dbReference type="SAM" id="MobiDB-lite"/>
    </source>
</evidence>
<sequence>MGVEIVDIALSGPDPDPDPNEGCFSPASSFSSLDDYSGSPDTGSPMFQYSRKSNYSGLSETESPKFHHSRMSNDLGSPDTGSLMFRNSRKSNFSNSPDTGLPMYSRKSNCSGLSDTRLPVVKHSVKSGNVSTKKHSGMEFFRKAKSVKLKSRHDKYLTAHSDEETVIQDCSDSSKSVKWTVEFVEDVENVVRLKSCYGKYLHASDEEFLLGVTGRKVGQVLPRKLDSSVEWEPIRDGMQGKLKTSGASAHMTPDDGILSHLTPYTGTNKILVGNGSLLPIKHVGSTMLHTSTRPLTLSNVLHVPTLSHNLLSVRKLCQDNKCLIEFSSNGFCLKDKVTGRVLLESPSTSGLYPMPSVDVVEIRPESPPKEVSRSESLEEEEDFSSFAFNLRFPGHVLQSSASHEDSPRKSEGQLIYYYVADDDGNVDEAIEGPSFQFKGHGLEELTQKFEEETGLVDIIVCSRNIVTGKFYPLRLALPPNNATMNVVVIPASSRAANDFMPPAPTST</sequence>
<dbReference type="InterPro" id="IPR007679">
    <property type="entry name" value="DUF569"/>
</dbReference>
<dbReference type="EMBL" id="WHWC01000015">
    <property type="protein sequence ID" value="KAG8368857.1"/>
    <property type="molecule type" value="Genomic_DNA"/>
</dbReference>
<name>A0AAV6WKF7_9LAMI</name>
<proteinExistence type="predicted"/>
<accession>A0AAV6WKF7</accession>
<comment type="caution">
    <text evidence="4">The sequence shown here is derived from an EMBL/GenBank/DDBJ whole genome shotgun (WGS) entry which is preliminary data.</text>
</comment>
<protein>
    <recommendedName>
        <fullName evidence="6">DUF569 domain-containing protein</fullName>
    </recommendedName>
</protein>
<dbReference type="SUPFAM" id="SSF50405">
    <property type="entry name" value="Actin-crosslinking proteins"/>
    <property type="match status" value="1"/>
</dbReference>
<evidence type="ECO:0000259" key="3">
    <source>
        <dbReference type="Pfam" id="PF22932"/>
    </source>
</evidence>
<organism evidence="4 5">
    <name type="scientific">Buddleja alternifolia</name>
    <dbReference type="NCBI Taxonomy" id="168488"/>
    <lineage>
        <taxon>Eukaryota</taxon>
        <taxon>Viridiplantae</taxon>
        <taxon>Streptophyta</taxon>
        <taxon>Embryophyta</taxon>
        <taxon>Tracheophyta</taxon>
        <taxon>Spermatophyta</taxon>
        <taxon>Magnoliopsida</taxon>
        <taxon>eudicotyledons</taxon>
        <taxon>Gunneridae</taxon>
        <taxon>Pentapetalae</taxon>
        <taxon>asterids</taxon>
        <taxon>lamiids</taxon>
        <taxon>Lamiales</taxon>
        <taxon>Scrophulariaceae</taxon>
        <taxon>Buddlejeae</taxon>
        <taxon>Buddleja</taxon>
    </lineage>
</organism>
<evidence type="ECO:0008006" key="6">
    <source>
        <dbReference type="Google" id="ProtNLM"/>
    </source>
</evidence>
<evidence type="ECO:0000313" key="5">
    <source>
        <dbReference type="Proteomes" id="UP000826271"/>
    </source>
</evidence>
<feature type="compositionally biased region" description="Polar residues" evidence="1">
    <location>
        <begin position="41"/>
        <end position="61"/>
    </location>
</feature>
<dbReference type="CDD" id="cd23340">
    <property type="entry name" value="beta-trefoil_FSCN_ACP-like"/>
    <property type="match status" value="1"/>
</dbReference>
<reference evidence="4" key="1">
    <citation type="submission" date="2019-10" db="EMBL/GenBank/DDBJ databases">
        <authorList>
            <person name="Zhang R."/>
            <person name="Pan Y."/>
            <person name="Wang J."/>
            <person name="Ma R."/>
            <person name="Yu S."/>
        </authorList>
    </citation>
    <scope>NUCLEOTIDE SEQUENCE</scope>
    <source>
        <strain evidence="4">LA-IB0</strain>
        <tissue evidence="4">Leaf</tissue>
    </source>
</reference>
<dbReference type="PANTHER" id="PTHR31205:SF89">
    <property type="entry name" value="DUF569 DOMAIN-CONTAINING PROTEIN"/>
    <property type="match status" value="1"/>
</dbReference>
<dbReference type="Gene3D" id="2.80.10.50">
    <property type="match status" value="1"/>
</dbReference>
<feature type="region of interest" description="Disordered" evidence="1">
    <location>
        <begin position="1"/>
        <end position="108"/>
    </location>
</feature>
<feature type="compositionally biased region" description="Low complexity" evidence="1">
    <location>
        <begin position="24"/>
        <end position="40"/>
    </location>
</feature>
<dbReference type="Proteomes" id="UP000826271">
    <property type="component" value="Unassembled WGS sequence"/>
</dbReference>
<feature type="domain" description="DUF569" evidence="3">
    <location>
        <begin position="413"/>
        <end position="489"/>
    </location>
</feature>
<dbReference type="PANTHER" id="PTHR31205">
    <property type="entry name" value="ACTIN CROSS-LINKING PROTEIN (DUF569)"/>
    <property type="match status" value="1"/>
</dbReference>
<dbReference type="Pfam" id="PF04601">
    <property type="entry name" value="DUF569"/>
    <property type="match status" value="1"/>
</dbReference>